<feature type="binding site" evidence="10">
    <location>
        <position position="241"/>
    </location>
    <ligand>
        <name>UDP-N-acetyl-alpha-D-glucosamine</name>
        <dbReference type="ChEBI" id="CHEBI:57705"/>
    </ligand>
</feature>
<dbReference type="HAMAP" id="MF_00033">
    <property type="entry name" value="MurG"/>
    <property type="match status" value="1"/>
</dbReference>
<feature type="domain" description="Glycosyl transferase family 28 C-terminal" evidence="12">
    <location>
        <begin position="186"/>
        <end position="343"/>
    </location>
</feature>
<comment type="function">
    <text evidence="10">Cell wall formation. Catalyzes the transfer of a GlcNAc subunit on undecaprenyl-pyrophosphoryl-MurNAc-pentapeptide (lipid intermediate I) to form undecaprenyl-pyrophosphoryl-MurNAc-(pentapeptide)GlcNAc (lipid intermediate II).</text>
</comment>
<keyword evidence="1 10" id="KW-1003">Cell membrane</keyword>
<feature type="domain" description="Glycosyltransferase family 28 N-terminal" evidence="11">
    <location>
        <begin position="6"/>
        <end position="137"/>
    </location>
</feature>
<dbReference type="Pfam" id="PF03033">
    <property type="entry name" value="Glyco_transf_28"/>
    <property type="match status" value="1"/>
</dbReference>
<feature type="binding site" evidence="10">
    <location>
        <position position="193"/>
    </location>
    <ligand>
        <name>UDP-N-acetyl-alpha-D-glucosamine</name>
        <dbReference type="ChEBI" id="CHEBI:57705"/>
    </ligand>
</feature>
<dbReference type="EC" id="2.4.1.227" evidence="10"/>
<sequence>MNTPRVVVAGGGTAGHIEPALAVAESLRQRGAEVVALGTTKGLETSIVPERGFELRLINPVPVPRKINADLFKLPFRLLATISQTRKILKEFDTDVVIGFGGYVAAPAYIAAKLQKIPFIVHEANARSGMANKLGVRLGGMGLNAVANSGMPGTVVGIPIRSSLSGDNTALERAQQLWGLDPKKKTILITGGSQGARSINAAVAEGIDAVLADPDVQVLHAYGRKNSAPEAQERYVPVAYIDDMAAAYAIADLVIGRSGAMTVAENTAAGVPAIYVPLPHGNGEQGLNAQPLVEEGAAVLVADSEFNGEAFSSLVAKILGDQETYTTMITAAKESGTANAAETIADIIYSIVKNHDRNK</sequence>
<dbReference type="GO" id="GO:0008360">
    <property type="term" value="P:regulation of cell shape"/>
    <property type="evidence" value="ECO:0007669"/>
    <property type="project" value="UniProtKB-KW"/>
</dbReference>
<keyword evidence="5 10" id="KW-0133">Cell shape</keyword>
<keyword evidence="6 10" id="KW-0573">Peptidoglycan synthesis</keyword>
<feature type="binding site" evidence="10">
    <location>
        <position position="125"/>
    </location>
    <ligand>
        <name>UDP-N-acetyl-alpha-D-glucosamine</name>
        <dbReference type="ChEBI" id="CHEBI:57705"/>
    </ligand>
</feature>
<keyword evidence="8 10" id="KW-0131">Cell cycle</keyword>
<organism evidence="13 14">
    <name type="scientific">Corynebacterium rouxii</name>
    <dbReference type="NCBI Taxonomy" id="2719119"/>
    <lineage>
        <taxon>Bacteria</taxon>
        <taxon>Bacillati</taxon>
        <taxon>Actinomycetota</taxon>
        <taxon>Actinomycetes</taxon>
        <taxon>Mycobacteriales</taxon>
        <taxon>Corynebacteriaceae</taxon>
        <taxon>Corynebacterium</taxon>
    </lineage>
</organism>
<dbReference type="PANTHER" id="PTHR21015:SF22">
    <property type="entry name" value="GLYCOSYLTRANSFERASE"/>
    <property type="match status" value="1"/>
</dbReference>
<keyword evidence="7 10" id="KW-0472">Membrane</keyword>
<accession>A0A6I8MI37</accession>
<dbReference type="GO" id="GO:0071555">
    <property type="term" value="P:cell wall organization"/>
    <property type="evidence" value="ECO:0007669"/>
    <property type="project" value="UniProtKB-KW"/>
</dbReference>
<evidence type="ECO:0000256" key="10">
    <source>
        <dbReference type="HAMAP-Rule" id="MF_00033"/>
    </source>
</evidence>
<dbReference type="Pfam" id="PF04101">
    <property type="entry name" value="Glyco_tran_28_C"/>
    <property type="match status" value="1"/>
</dbReference>
<keyword evidence="3 10" id="KW-0328">Glycosyltransferase</keyword>
<dbReference type="NCBIfam" id="TIGR01133">
    <property type="entry name" value="murG"/>
    <property type="match status" value="1"/>
</dbReference>
<dbReference type="CDD" id="cd03785">
    <property type="entry name" value="GT28_MurG"/>
    <property type="match status" value="1"/>
</dbReference>
<dbReference type="UniPathway" id="UPA00219"/>
<evidence type="ECO:0000256" key="1">
    <source>
        <dbReference type="ARBA" id="ARBA00022475"/>
    </source>
</evidence>
<comment type="similarity">
    <text evidence="10">Belongs to the glycosyltransferase 28 family. MurG subfamily.</text>
</comment>
<keyword evidence="4 10" id="KW-0808">Transferase</keyword>
<evidence type="ECO:0000256" key="5">
    <source>
        <dbReference type="ARBA" id="ARBA00022960"/>
    </source>
</evidence>
<comment type="caution">
    <text evidence="10">Lacks conserved residue(s) required for the propagation of feature annotation.</text>
</comment>
<gene>
    <name evidence="10" type="primary">murG</name>
    <name evidence="13" type="ORF">FRC0190_01621</name>
</gene>
<dbReference type="EMBL" id="LR738855">
    <property type="protein sequence ID" value="VZH85677.1"/>
    <property type="molecule type" value="Genomic_DNA"/>
</dbReference>
<comment type="pathway">
    <text evidence="10">Cell wall biogenesis; peptidoglycan biosynthesis.</text>
</comment>
<evidence type="ECO:0000259" key="11">
    <source>
        <dbReference type="Pfam" id="PF03033"/>
    </source>
</evidence>
<evidence type="ECO:0000256" key="4">
    <source>
        <dbReference type="ARBA" id="ARBA00022679"/>
    </source>
</evidence>
<dbReference type="KEGG" id="crf:FRC0190_01621"/>
<dbReference type="GO" id="GO:0009252">
    <property type="term" value="P:peptidoglycan biosynthetic process"/>
    <property type="evidence" value="ECO:0007669"/>
    <property type="project" value="UniProtKB-UniRule"/>
</dbReference>
<dbReference type="AlphaFoldDB" id="A0A6I8MI37"/>
<evidence type="ECO:0000313" key="13">
    <source>
        <dbReference type="EMBL" id="VZH85677.1"/>
    </source>
</evidence>
<evidence type="ECO:0000256" key="3">
    <source>
        <dbReference type="ARBA" id="ARBA00022676"/>
    </source>
</evidence>
<keyword evidence="9 10" id="KW-0961">Cell wall biogenesis/degradation</keyword>
<dbReference type="InterPro" id="IPR007235">
    <property type="entry name" value="Glyco_trans_28_C"/>
</dbReference>
<evidence type="ECO:0000256" key="6">
    <source>
        <dbReference type="ARBA" id="ARBA00022984"/>
    </source>
</evidence>
<reference evidence="13 14" key="1">
    <citation type="submission" date="2019-11" db="EMBL/GenBank/DDBJ databases">
        <authorList>
            <person name="Brisse S."/>
        </authorList>
    </citation>
    <scope>NUCLEOTIDE SEQUENCE [LARGE SCALE GENOMIC DNA]</scope>
    <source>
        <strain evidence="13">FRC0190</strain>
    </source>
</reference>
<dbReference type="RefSeq" id="WP_155873442.1">
    <property type="nucleotide sequence ID" value="NZ_CP168248.1"/>
</dbReference>
<dbReference type="Gene3D" id="3.40.50.2000">
    <property type="entry name" value="Glycogen Phosphorylase B"/>
    <property type="match status" value="2"/>
</dbReference>
<comment type="subcellular location">
    <subcellularLocation>
        <location evidence="10">Cell membrane</location>
        <topology evidence="10">Peripheral membrane protein</topology>
        <orientation evidence="10">Cytoplasmic side</orientation>
    </subcellularLocation>
</comment>
<proteinExistence type="inferred from homology"/>
<dbReference type="GO" id="GO:0051301">
    <property type="term" value="P:cell division"/>
    <property type="evidence" value="ECO:0007669"/>
    <property type="project" value="UniProtKB-KW"/>
</dbReference>
<dbReference type="PANTHER" id="PTHR21015">
    <property type="entry name" value="UDP-N-ACETYLGLUCOSAMINE--N-ACETYLMURAMYL-(PENTAPEPTIDE) PYROPHOSPHORYL-UNDECAPRENOL N-ACETYLGLUCOSAMINE TRANSFERASE 1"/>
    <property type="match status" value="1"/>
</dbReference>
<evidence type="ECO:0000256" key="8">
    <source>
        <dbReference type="ARBA" id="ARBA00023306"/>
    </source>
</evidence>
<dbReference type="GO" id="GO:0005886">
    <property type="term" value="C:plasma membrane"/>
    <property type="evidence" value="ECO:0007669"/>
    <property type="project" value="UniProtKB-SubCell"/>
</dbReference>
<evidence type="ECO:0000256" key="9">
    <source>
        <dbReference type="ARBA" id="ARBA00023316"/>
    </source>
</evidence>
<evidence type="ECO:0000259" key="12">
    <source>
        <dbReference type="Pfam" id="PF04101"/>
    </source>
</evidence>
<evidence type="ECO:0000313" key="14">
    <source>
        <dbReference type="Proteomes" id="UP000423525"/>
    </source>
</evidence>
<dbReference type="GO" id="GO:0005975">
    <property type="term" value="P:carbohydrate metabolic process"/>
    <property type="evidence" value="ECO:0007669"/>
    <property type="project" value="InterPro"/>
</dbReference>
<dbReference type="InterPro" id="IPR006009">
    <property type="entry name" value="GlcNAc_MurG"/>
</dbReference>
<dbReference type="InterPro" id="IPR004276">
    <property type="entry name" value="GlycoTrans_28_N"/>
</dbReference>
<dbReference type="GO" id="GO:0050511">
    <property type="term" value="F:undecaprenyldiphospho-muramoylpentapeptide beta-N-acetylglucosaminyltransferase activity"/>
    <property type="evidence" value="ECO:0007669"/>
    <property type="project" value="UniProtKB-UniRule"/>
</dbReference>
<comment type="catalytic activity">
    <reaction evidence="10">
        <text>di-trans,octa-cis-undecaprenyl diphospho-N-acetyl-alpha-D-muramoyl-L-alanyl-D-glutamyl-meso-2,6-diaminopimeloyl-D-alanyl-D-alanine + UDP-N-acetyl-alpha-D-glucosamine = di-trans,octa-cis-undecaprenyl diphospho-[N-acetyl-alpha-D-glucosaminyl-(1-&gt;4)]-N-acetyl-alpha-D-muramoyl-L-alanyl-D-glutamyl-meso-2,6-diaminopimeloyl-D-alanyl-D-alanine + UDP + H(+)</text>
        <dbReference type="Rhea" id="RHEA:31227"/>
        <dbReference type="ChEBI" id="CHEBI:15378"/>
        <dbReference type="ChEBI" id="CHEBI:57705"/>
        <dbReference type="ChEBI" id="CHEBI:58223"/>
        <dbReference type="ChEBI" id="CHEBI:61387"/>
        <dbReference type="ChEBI" id="CHEBI:61388"/>
        <dbReference type="EC" id="2.4.1.227"/>
    </reaction>
</comment>
<feature type="binding site" evidence="10">
    <location>
        <position position="285"/>
    </location>
    <ligand>
        <name>UDP-N-acetyl-alpha-D-glucosamine</name>
        <dbReference type="ChEBI" id="CHEBI:57705"/>
    </ligand>
</feature>
<feature type="binding site" evidence="10">
    <location>
        <position position="161"/>
    </location>
    <ligand>
        <name>UDP-N-acetyl-alpha-D-glucosamine</name>
        <dbReference type="ChEBI" id="CHEBI:57705"/>
    </ligand>
</feature>
<dbReference type="SUPFAM" id="SSF53756">
    <property type="entry name" value="UDP-Glycosyltransferase/glycogen phosphorylase"/>
    <property type="match status" value="1"/>
</dbReference>
<feature type="binding site" evidence="10">
    <location>
        <begin position="13"/>
        <end position="15"/>
    </location>
    <ligand>
        <name>UDP-N-acetyl-alpha-D-glucosamine</name>
        <dbReference type="ChEBI" id="CHEBI:57705"/>
    </ligand>
</feature>
<dbReference type="Proteomes" id="UP000423525">
    <property type="component" value="Chromosome"/>
</dbReference>
<keyword evidence="2 10" id="KW-0132">Cell division</keyword>
<name>A0A6I8MI37_9CORY</name>
<evidence type="ECO:0000256" key="2">
    <source>
        <dbReference type="ARBA" id="ARBA00022618"/>
    </source>
</evidence>
<evidence type="ECO:0000256" key="7">
    <source>
        <dbReference type="ARBA" id="ARBA00023136"/>
    </source>
</evidence>
<protein>
    <recommendedName>
        <fullName evidence="10">UDP-N-acetylglucosamine--N-acetylmuramyl-(pentapeptide) pyrophosphoryl-undecaprenol N-acetylglucosamine transferase</fullName>
        <ecNumber evidence="10">2.4.1.227</ecNumber>
    </recommendedName>
    <alternativeName>
        <fullName evidence="10">Undecaprenyl-PP-MurNAc-pentapeptide-UDPGlcNAc GlcNAc transferase</fullName>
    </alternativeName>
</protein>